<dbReference type="SUPFAM" id="SSF103088">
    <property type="entry name" value="OmpA-like"/>
    <property type="match status" value="1"/>
</dbReference>
<evidence type="ECO:0000313" key="12">
    <source>
        <dbReference type="EMBL" id="ROS05477.1"/>
    </source>
</evidence>
<dbReference type="InterPro" id="IPR011250">
    <property type="entry name" value="OMP/PagP_B-barrel"/>
</dbReference>
<reference evidence="12 13" key="1">
    <citation type="submission" date="2018-11" db="EMBL/GenBank/DDBJ databases">
        <title>Genomic Encyclopedia of Type Strains, Phase IV (KMG-IV): sequencing the most valuable type-strain genomes for metagenomic binning, comparative biology and taxonomic classification.</title>
        <authorList>
            <person name="Goeker M."/>
        </authorList>
    </citation>
    <scope>NUCLEOTIDE SEQUENCE [LARGE SCALE GENOMIC DNA]</scope>
    <source>
        <strain evidence="12 13">DSM 100316</strain>
    </source>
</reference>
<dbReference type="PRINTS" id="PR01023">
    <property type="entry name" value="NAFLGMOTY"/>
</dbReference>
<evidence type="ECO:0000256" key="9">
    <source>
        <dbReference type="PROSITE-ProRule" id="PRU00473"/>
    </source>
</evidence>
<keyword evidence="3" id="KW-1134">Transmembrane beta strand</keyword>
<protein>
    <submittedName>
        <fullName evidence="12">OmpA family protein</fullName>
    </submittedName>
</protein>
<feature type="chain" id="PRO_5018150561" evidence="10">
    <location>
        <begin position="21"/>
        <end position="363"/>
    </location>
</feature>
<feature type="signal peptide" evidence="10">
    <location>
        <begin position="1"/>
        <end position="20"/>
    </location>
</feature>
<evidence type="ECO:0000256" key="2">
    <source>
        <dbReference type="ARBA" id="ARBA00022448"/>
    </source>
</evidence>
<dbReference type="GO" id="GO:0009279">
    <property type="term" value="C:cell outer membrane"/>
    <property type="evidence" value="ECO:0007669"/>
    <property type="project" value="UniProtKB-SubCell"/>
</dbReference>
<keyword evidence="10" id="KW-0732">Signal</keyword>
<evidence type="ECO:0000256" key="7">
    <source>
        <dbReference type="ARBA" id="ARBA00023136"/>
    </source>
</evidence>
<feature type="domain" description="OmpA-like" evidence="11">
    <location>
        <begin position="243"/>
        <end position="360"/>
    </location>
</feature>
<proteinExistence type="predicted"/>
<dbReference type="InterPro" id="IPR006664">
    <property type="entry name" value="OMP_bac"/>
</dbReference>
<comment type="subcellular location">
    <subcellularLocation>
        <location evidence="1">Cell outer membrane</location>
        <topology evidence="1">Multi-pass membrane protein</topology>
    </subcellularLocation>
</comment>
<sequence>MTLSRSVFALLLLQPGLLFADTASQNAVDTVSLKGGYSYAVFDKDKTNGGVAAVKDIEHNGFGGAASIVFRTEYSNFFKPYVDIAVLQQGDRRFVIPGIGLRHDFELEDSNFEPFYSLGVGYNYAKWRESPAPGIEKIDDTAESVTFTAQTGFDYYFTDNLAFDMTLRYDGYHVGTNVVENNRVTSIDDNGSLSVLAGLVYRFGSAPKAVEVVEPEQDLDHDGVFGSADRCPDTQDKVPVNEAGCPLHRFEIALHYQTAQFEVAQLMDGPSFDSVAFLTKHPDYHVRIIGHTDSVGSAAFNQRLSEQRAAKARDFLVEKGIAAERIDALGRGEDEPLASNDSAQGRFKNRRIAVEFYRLEEGQ</sequence>
<evidence type="ECO:0000256" key="10">
    <source>
        <dbReference type="SAM" id="SignalP"/>
    </source>
</evidence>
<keyword evidence="2" id="KW-0813">Transport</keyword>
<evidence type="ECO:0000313" key="13">
    <source>
        <dbReference type="Proteomes" id="UP000275394"/>
    </source>
</evidence>
<evidence type="ECO:0000256" key="8">
    <source>
        <dbReference type="ARBA" id="ARBA00023237"/>
    </source>
</evidence>
<dbReference type="Proteomes" id="UP000275394">
    <property type="component" value="Unassembled WGS sequence"/>
</dbReference>
<dbReference type="PANTHER" id="PTHR30329:SF21">
    <property type="entry name" value="LIPOPROTEIN YIAD-RELATED"/>
    <property type="match status" value="1"/>
</dbReference>
<dbReference type="GO" id="GO:0015288">
    <property type="term" value="F:porin activity"/>
    <property type="evidence" value="ECO:0007669"/>
    <property type="project" value="UniProtKB-KW"/>
</dbReference>
<dbReference type="InterPro" id="IPR006690">
    <property type="entry name" value="OMPA-like_CS"/>
</dbReference>
<keyword evidence="7 9" id="KW-0472">Membrane</keyword>
<dbReference type="PANTHER" id="PTHR30329">
    <property type="entry name" value="STATOR ELEMENT OF FLAGELLAR MOTOR COMPLEX"/>
    <property type="match status" value="1"/>
</dbReference>
<evidence type="ECO:0000256" key="6">
    <source>
        <dbReference type="ARBA" id="ARBA00023114"/>
    </source>
</evidence>
<dbReference type="InterPro" id="IPR036737">
    <property type="entry name" value="OmpA-like_sf"/>
</dbReference>
<dbReference type="GO" id="GO:0006811">
    <property type="term" value="P:monoatomic ion transport"/>
    <property type="evidence" value="ECO:0007669"/>
    <property type="project" value="UniProtKB-KW"/>
</dbReference>
<dbReference type="Gene3D" id="3.30.1330.60">
    <property type="entry name" value="OmpA-like domain"/>
    <property type="match status" value="1"/>
</dbReference>
<dbReference type="Gene3D" id="2.40.160.20">
    <property type="match status" value="1"/>
</dbReference>
<evidence type="ECO:0000256" key="3">
    <source>
        <dbReference type="ARBA" id="ARBA00022452"/>
    </source>
</evidence>
<keyword evidence="6" id="KW-0626">Porin</keyword>
<dbReference type="EMBL" id="RKHR01000003">
    <property type="protein sequence ID" value="ROS05477.1"/>
    <property type="molecule type" value="Genomic_DNA"/>
</dbReference>
<evidence type="ECO:0000256" key="5">
    <source>
        <dbReference type="ARBA" id="ARBA00023065"/>
    </source>
</evidence>
<dbReference type="SUPFAM" id="SSF56925">
    <property type="entry name" value="OMPA-like"/>
    <property type="match status" value="1"/>
</dbReference>
<dbReference type="OrthoDB" id="9805832at2"/>
<evidence type="ECO:0000256" key="1">
    <source>
        <dbReference type="ARBA" id="ARBA00004571"/>
    </source>
</evidence>
<dbReference type="RefSeq" id="WP_123711380.1">
    <property type="nucleotide sequence ID" value="NZ_RKHR01000003.1"/>
</dbReference>
<dbReference type="GO" id="GO:0046930">
    <property type="term" value="C:pore complex"/>
    <property type="evidence" value="ECO:0007669"/>
    <property type="project" value="UniProtKB-KW"/>
</dbReference>
<dbReference type="CDD" id="cd07185">
    <property type="entry name" value="OmpA_C-like"/>
    <property type="match status" value="1"/>
</dbReference>
<dbReference type="InterPro" id="IPR006665">
    <property type="entry name" value="OmpA-like"/>
</dbReference>
<dbReference type="InterPro" id="IPR050330">
    <property type="entry name" value="Bact_OuterMem_StrucFunc"/>
</dbReference>
<organism evidence="12 13">
    <name type="scientific">Sinobacterium caligoides</name>
    <dbReference type="NCBI Taxonomy" id="933926"/>
    <lineage>
        <taxon>Bacteria</taxon>
        <taxon>Pseudomonadati</taxon>
        <taxon>Pseudomonadota</taxon>
        <taxon>Gammaproteobacteria</taxon>
        <taxon>Cellvibrionales</taxon>
        <taxon>Spongiibacteraceae</taxon>
        <taxon>Sinobacterium</taxon>
    </lineage>
</organism>
<keyword evidence="8" id="KW-0998">Cell outer membrane</keyword>
<evidence type="ECO:0000259" key="11">
    <source>
        <dbReference type="PROSITE" id="PS51123"/>
    </source>
</evidence>
<keyword evidence="5" id="KW-0406">Ion transport</keyword>
<dbReference type="PROSITE" id="PS51123">
    <property type="entry name" value="OMPA_2"/>
    <property type="match status" value="1"/>
</dbReference>
<dbReference type="AlphaFoldDB" id="A0A3N2E0D2"/>
<gene>
    <name evidence="12" type="ORF">EDC56_1007</name>
</gene>
<accession>A0A3N2E0D2</accession>
<dbReference type="PROSITE" id="PS01068">
    <property type="entry name" value="OMPA_1"/>
    <property type="match status" value="1"/>
</dbReference>
<dbReference type="Pfam" id="PF00691">
    <property type="entry name" value="OmpA"/>
    <property type="match status" value="1"/>
</dbReference>
<comment type="caution">
    <text evidence="12">The sequence shown here is derived from an EMBL/GenBank/DDBJ whole genome shotgun (WGS) entry which is preliminary data.</text>
</comment>
<name>A0A3N2E0D2_9GAMM</name>
<dbReference type="PRINTS" id="PR01021">
    <property type="entry name" value="OMPADOMAIN"/>
</dbReference>
<keyword evidence="13" id="KW-1185">Reference proteome</keyword>
<keyword evidence="4" id="KW-0812">Transmembrane</keyword>
<evidence type="ECO:0000256" key="4">
    <source>
        <dbReference type="ARBA" id="ARBA00022692"/>
    </source>
</evidence>